<organism evidence="12 13">
    <name type="scientific">Nitrospirillum iridis</name>
    <dbReference type="NCBI Taxonomy" id="765888"/>
    <lineage>
        <taxon>Bacteria</taxon>
        <taxon>Pseudomonadati</taxon>
        <taxon>Pseudomonadota</taxon>
        <taxon>Alphaproteobacteria</taxon>
        <taxon>Rhodospirillales</taxon>
        <taxon>Azospirillaceae</taxon>
        <taxon>Nitrospirillum</taxon>
    </lineage>
</organism>
<evidence type="ECO:0000256" key="5">
    <source>
        <dbReference type="ARBA" id="ARBA00022679"/>
    </source>
</evidence>
<dbReference type="PANTHER" id="PTHR44936:SF10">
    <property type="entry name" value="SENSOR PROTEIN RSTB"/>
    <property type="match status" value="1"/>
</dbReference>
<evidence type="ECO:0000313" key="12">
    <source>
        <dbReference type="EMBL" id="MBB6249645.1"/>
    </source>
</evidence>
<evidence type="ECO:0000313" key="13">
    <source>
        <dbReference type="Proteomes" id="UP000539175"/>
    </source>
</evidence>
<name>A0A7X0EAZ6_9PROT</name>
<comment type="catalytic activity">
    <reaction evidence="1">
        <text>ATP + protein L-histidine = ADP + protein N-phospho-L-histidine.</text>
        <dbReference type="EC" id="2.7.13.3"/>
    </reaction>
</comment>
<feature type="transmembrane region" description="Helical" evidence="10">
    <location>
        <begin position="112"/>
        <end position="131"/>
    </location>
</feature>
<evidence type="ECO:0000256" key="8">
    <source>
        <dbReference type="ARBA" id="ARBA00022840"/>
    </source>
</evidence>
<evidence type="ECO:0000256" key="1">
    <source>
        <dbReference type="ARBA" id="ARBA00000085"/>
    </source>
</evidence>
<protein>
    <recommendedName>
        <fullName evidence="3">histidine kinase</fullName>
        <ecNumber evidence="3">2.7.13.3</ecNumber>
    </recommendedName>
</protein>
<evidence type="ECO:0000256" key="9">
    <source>
        <dbReference type="SAM" id="MobiDB-lite"/>
    </source>
</evidence>
<feature type="transmembrane region" description="Helical" evidence="10">
    <location>
        <begin position="56"/>
        <end position="75"/>
    </location>
</feature>
<dbReference type="InterPro" id="IPR003594">
    <property type="entry name" value="HATPase_dom"/>
</dbReference>
<keyword evidence="10" id="KW-0472">Membrane</keyword>
<dbReference type="RefSeq" id="WP_184796566.1">
    <property type="nucleotide sequence ID" value="NZ_JACIIZ010000001.1"/>
</dbReference>
<dbReference type="EMBL" id="JACIIZ010000001">
    <property type="protein sequence ID" value="MBB6249645.1"/>
    <property type="molecule type" value="Genomic_DNA"/>
</dbReference>
<evidence type="ECO:0000256" key="2">
    <source>
        <dbReference type="ARBA" id="ARBA00004651"/>
    </source>
</evidence>
<feature type="transmembrane region" description="Helical" evidence="10">
    <location>
        <begin position="161"/>
        <end position="181"/>
    </location>
</feature>
<keyword evidence="5 12" id="KW-0808">Transferase</keyword>
<feature type="domain" description="Histidine kinase" evidence="11">
    <location>
        <begin position="248"/>
        <end position="473"/>
    </location>
</feature>
<dbReference type="AlphaFoldDB" id="A0A7X0EAZ6"/>
<dbReference type="PANTHER" id="PTHR44936">
    <property type="entry name" value="SENSOR PROTEIN CREC"/>
    <property type="match status" value="1"/>
</dbReference>
<feature type="region of interest" description="Disordered" evidence="9">
    <location>
        <begin position="1"/>
        <end position="38"/>
    </location>
</feature>
<keyword evidence="10" id="KW-0812">Transmembrane</keyword>
<dbReference type="Pfam" id="PF02518">
    <property type="entry name" value="HATPase_c"/>
    <property type="match status" value="1"/>
</dbReference>
<keyword evidence="6" id="KW-0547">Nucleotide-binding</keyword>
<evidence type="ECO:0000256" key="6">
    <source>
        <dbReference type="ARBA" id="ARBA00022741"/>
    </source>
</evidence>
<evidence type="ECO:0000256" key="10">
    <source>
        <dbReference type="SAM" id="Phobius"/>
    </source>
</evidence>
<keyword evidence="10" id="KW-1133">Transmembrane helix</keyword>
<feature type="transmembrane region" description="Helical" evidence="10">
    <location>
        <begin position="137"/>
        <end position="154"/>
    </location>
</feature>
<feature type="transmembrane region" description="Helical" evidence="10">
    <location>
        <begin position="81"/>
        <end position="100"/>
    </location>
</feature>
<keyword evidence="4" id="KW-1003">Cell membrane</keyword>
<gene>
    <name evidence="12" type="ORF">FHS74_000178</name>
</gene>
<evidence type="ECO:0000256" key="4">
    <source>
        <dbReference type="ARBA" id="ARBA00022475"/>
    </source>
</evidence>
<evidence type="ECO:0000256" key="3">
    <source>
        <dbReference type="ARBA" id="ARBA00012438"/>
    </source>
</evidence>
<dbReference type="SUPFAM" id="SSF47384">
    <property type="entry name" value="Homodimeric domain of signal transducing histidine kinase"/>
    <property type="match status" value="1"/>
</dbReference>
<dbReference type="Gene3D" id="3.30.565.10">
    <property type="entry name" value="Histidine kinase-like ATPase, C-terminal domain"/>
    <property type="match status" value="1"/>
</dbReference>
<dbReference type="InterPro" id="IPR050980">
    <property type="entry name" value="2C_sensor_his_kinase"/>
</dbReference>
<proteinExistence type="predicted"/>
<dbReference type="SUPFAM" id="SSF55874">
    <property type="entry name" value="ATPase domain of HSP90 chaperone/DNA topoisomerase II/histidine kinase"/>
    <property type="match status" value="1"/>
</dbReference>
<dbReference type="GO" id="GO:0000155">
    <property type="term" value="F:phosphorelay sensor kinase activity"/>
    <property type="evidence" value="ECO:0007669"/>
    <property type="project" value="InterPro"/>
</dbReference>
<evidence type="ECO:0000256" key="7">
    <source>
        <dbReference type="ARBA" id="ARBA00022777"/>
    </source>
</evidence>
<dbReference type="GO" id="GO:0005524">
    <property type="term" value="F:ATP binding"/>
    <property type="evidence" value="ECO:0007669"/>
    <property type="project" value="UniProtKB-KW"/>
</dbReference>
<sequence length="476" mass="49885">MARQAWTRAADAEPSPWGGDRDGPGGRPDGARPNGARLGGDRWAGARVSLRTLNTIRWIAIAGQAITLLTVEDLVGIDIPLLPALAVTAVSLLINLYAISRRRRSPFLTERGAAVFLGYDTVQLTVLLMLTGGLENPFAVLVLAPLMVGASMLGRRLVTGLTALTAACLTLVWVLAMPLSWPASYGVTLPPVYLDGIWAALTLSAIFIATYVYKVAQSGRDLSQALIASQVSLARAQKASALGALAAAAAHELGSPLGTIAVVAKELARDLPPDSPWAEDIQLLQSQSARCRDILADLARRPDAEGEMEPYAPLGPVQVVEAVAAPHRRPEVALEITVTGAEEGAPSPLPLTPELQHGLGNILQNAMQFAHSRVDVTLHCDAAALMLTVADDGPGFPVSLLERLGEPYVSDRDERLEEVPVRAGGPGTMGLGLFIAQILLERTGATVAYANGPPGSTPLGAGARVMVSWSGALPAP</sequence>
<dbReference type="NCBIfam" id="NF033792">
    <property type="entry name" value="ActS_PrrB_HisK"/>
    <property type="match status" value="1"/>
</dbReference>
<dbReference type="InterPro" id="IPR003661">
    <property type="entry name" value="HisK_dim/P_dom"/>
</dbReference>
<dbReference type="InterPro" id="IPR047770">
    <property type="entry name" value="RegB"/>
</dbReference>
<keyword evidence="8" id="KW-0067">ATP-binding</keyword>
<dbReference type="PROSITE" id="PS50109">
    <property type="entry name" value="HIS_KIN"/>
    <property type="match status" value="1"/>
</dbReference>
<dbReference type="EC" id="2.7.13.3" evidence="3"/>
<dbReference type="CDD" id="cd00082">
    <property type="entry name" value="HisKA"/>
    <property type="match status" value="1"/>
</dbReference>
<accession>A0A7X0EAZ6</accession>
<comment type="subcellular location">
    <subcellularLocation>
        <location evidence="2">Cell membrane</location>
        <topology evidence="2">Multi-pass membrane protein</topology>
    </subcellularLocation>
</comment>
<dbReference type="InterPro" id="IPR005467">
    <property type="entry name" value="His_kinase_dom"/>
</dbReference>
<evidence type="ECO:0000259" key="11">
    <source>
        <dbReference type="PROSITE" id="PS50109"/>
    </source>
</evidence>
<dbReference type="Proteomes" id="UP000539175">
    <property type="component" value="Unassembled WGS sequence"/>
</dbReference>
<keyword evidence="7 12" id="KW-0418">Kinase</keyword>
<dbReference type="GO" id="GO:0005886">
    <property type="term" value="C:plasma membrane"/>
    <property type="evidence" value="ECO:0007669"/>
    <property type="project" value="UniProtKB-SubCell"/>
</dbReference>
<dbReference type="Gene3D" id="1.10.287.130">
    <property type="match status" value="1"/>
</dbReference>
<reference evidence="12 13" key="1">
    <citation type="submission" date="2020-08" db="EMBL/GenBank/DDBJ databases">
        <title>Genomic Encyclopedia of Type Strains, Phase IV (KMG-IV): sequencing the most valuable type-strain genomes for metagenomic binning, comparative biology and taxonomic classification.</title>
        <authorList>
            <person name="Goeker M."/>
        </authorList>
    </citation>
    <scope>NUCLEOTIDE SEQUENCE [LARGE SCALE GENOMIC DNA]</scope>
    <source>
        <strain evidence="12 13">DSM 22198</strain>
    </source>
</reference>
<keyword evidence="13" id="KW-1185">Reference proteome</keyword>
<dbReference type="InterPro" id="IPR036097">
    <property type="entry name" value="HisK_dim/P_sf"/>
</dbReference>
<feature type="transmembrane region" description="Helical" evidence="10">
    <location>
        <begin position="193"/>
        <end position="213"/>
    </location>
</feature>
<dbReference type="InterPro" id="IPR036890">
    <property type="entry name" value="HATPase_C_sf"/>
</dbReference>
<dbReference type="SMART" id="SM00388">
    <property type="entry name" value="HisKA"/>
    <property type="match status" value="1"/>
</dbReference>
<comment type="caution">
    <text evidence="12">The sequence shown here is derived from an EMBL/GenBank/DDBJ whole genome shotgun (WGS) entry which is preliminary data.</text>
</comment>
<dbReference type="SMART" id="SM00387">
    <property type="entry name" value="HATPase_c"/>
    <property type="match status" value="1"/>
</dbReference>